<comment type="caution">
    <text evidence="2">The sequence shown here is derived from an EMBL/GenBank/DDBJ whole genome shotgun (WGS) entry which is preliminary data.</text>
</comment>
<proteinExistence type="predicted"/>
<dbReference type="InterPro" id="IPR035901">
    <property type="entry name" value="GIY-YIG_endonuc_sf"/>
</dbReference>
<dbReference type="PROSITE" id="PS50164">
    <property type="entry name" value="GIY_YIG"/>
    <property type="match status" value="1"/>
</dbReference>
<evidence type="ECO:0000313" key="3">
    <source>
        <dbReference type="Proteomes" id="UP000823630"/>
    </source>
</evidence>
<sequence length="79" mass="9252">MITVGNQVVYVGQATDLRTRIQQHFLDSEPNSDLKNVIQHYQVAVMFAEVEYVSELNRLESDLYYRYNPVCNKIAPPRY</sequence>
<name>A0A9D9DDC5_9PROT</name>
<accession>A0A9D9DDC5</accession>
<reference evidence="2" key="1">
    <citation type="submission" date="2020-10" db="EMBL/GenBank/DDBJ databases">
        <authorList>
            <person name="Gilroy R."/>
        </authorList>
    </citation>
    <scope>NUCLEOTIDE SEQUENCE</scope>
    <source>
        <strain evidence="2">8207</strain>
    </source>
</reference>
<evidence type="ECO:0000259" key="1">
    <source>
        <dbReference type="PROSITE" id="PS50164"/>
    </source>
</evidence>
<dbReference type="CDD" id="cd00719">
    <property type="entry name" value="GIY-YIG_SF"/>
    <property type="match status" value="1"/>
</dbReference>
<dbReference type="Pfam" id="PF01541">
    <property type="entry name" value="GIY-YIG"/>
    <property type="match status" value="1"/>
</dbReference>
<dbReference type="Gene3D" id="3.40.1440.10">
    <property type="entry name" value="GIY-YIG endonuclease"/>
    <property type="match status" value="1"/>
</dbReference>
<feature type="domain" description="GIY-YIG" evidence="1">
    <location>
        <begin position="1"/>
        <end position="73"/>
    </location>
</feature>
<reference evidence="2" key="2">
    <citation type="journal article" date="2021" name="PeerJ">
        <title>Extensive microbial diversity within the chicken gut microbiome revealed by metagenomics and culture.</title>
        <authorList>
            <person name="Gilroy R."/>
            <person name="Ravi A."/>
            <person name="Getino M."/>
            <person name="Pursley I."/>
            <person name="Horton D.L."/>
            <person name="Alikhan N.F."/>
            <person name="Baker D."/>
            <person name="Gharbi K."/>
            <person name="Hall N."/>
            <person name="Watson M."/>
            <person name="Adriaenssens E.M."/>
            <person name="Foster-Nyarko E."/>
            <person name="Jarju S."/>
            <person name="Secka A."/>
            <person name="Antonio M."/>
            <person name="Oren A."/>
            <person name="Chaudhuri R.R."/>
            <person name="La Ragione R."/>
            <person name="Hildebrand F."/>
            <person name="Pallen M.J."/>
        </authorList>
    </citation>
    <scope>NUCLEOTIDE SEQUENCE</scope>
    <source>
        <strain evidence="2">8207</strain>
    </source>
</reference>
<dbReference type="InterPro" id="IPR000305">
    <property type="entry name" value="GIY-YIG_endonuc"/>
</dbReference>
<evidence type="ECO:0000313" key="2">
    <source>
        <dbReference type="EMBL" id="MBO8425036.1"/>
    </source>
</evidence>
<organism evidence="2 3">
    <name type="scientific">Candidatus Enterousia avistercoris</name>
    <dbReference type="NCBI Taxonomy" id="2840788"/>
    <lineage>
        <taxon>Bacteria</taxon>
        <taxon>Pseudomonadati</taxon>
        <taxon>Pseudomonadota</taxon>
        <taxon>Alphaproteobacteria</taxon>
        <taxon>Candidatus Enterousia</taxon>
    </lineage>
</organism>
<dbReference type="Proteomes" id="UP000823630">
    <property type="component" value="Unassembled WGS sequence"/>
</dbReference>
<protein>
    <submittedName>
        <fullName evidence="2">GIY-YIG nuclease family protein</fullName>
    </submittedName>
</protein>
<dbReference type="EMBL" id="JADINC010000018">
    <property type="protein sequence ID" value="MBO8425036.1"/>
    <property type="molecule type" value="Genomic_DNA"/>
</dbReference>
<dbReference type="AlphaFoldDB" id="A0A9D9DDC5"/>
<dbReference type="SUPFAM" id="SSF82771">
    <property type="entry name" value="GIY-YIG endonuclease"/>
    <property type="match status" value="1"/>
</dbReference>
<gene>
    <name evidence="2" type="ORF">IAC69_00985</name>
</gene>